<proteinExistence type="predicted"/>
<protein>
    <submittedName>
        <fullName evidence="2">Uncharacterized protein</fullName>
    </submittedName>
</protein>
<sequence length="163" mass="17094">MRTPSDQRPSRLPCIACCRALEPRLDFLPPPFLARQTSPTSPGPRRDEQGRRRPMEPSLPGAPLLPHAPSLDPAALHLRCNVAGPAALSHRPCSSAAATEGAAAAVCISRASPASPSRFSVAGTPPACRNSTPRHPEPSWSVAAVVVVCAAPLFFCSGRPPAR</sequence>
<reference evidence="3" key="1">
    <citation type="journal article" date="2013" name="Nature">
        <title>Draft genome of the wheat A-genome progenitor Triticum urartu.</title>
        <authorList>
            <person name="Ling H.Q."/>
            <person name="Zhao S."/>
            <person name="Liu D."/>
            <person name="Wang J."/>
            <person name="Sun H."/>
            <person name="Zhang C."/>
            <person name="Fan H."/>
            <person name="Li D."/>
            <person name="Dong L."/>
            <person name="Tao Y."/>
            <person name="Gao C."/>
            <person name="Wu H."/>
            <person name="Li Y."/>
            <person name="Cui Y."/>
            <person name="Guo X."/>
            <person name="Zheng S."/>
            <person name="Wang B."/>
            <person name="Yu K."/>
            <person name="Liang Q."/>
            <person name="Yang W."/>
            <person name="Lou X."/>
            <person name="Chen J."/>
            <person name="Feng M."/>
            <person name="Jian J."/>
            <person name="Zhang X."/>
            <person name="Luo G."/>
            <person name="Jiang Y."/>
            <person name="Liu J."/>
            <person name="Wang Z."/>
            <person name="Sha Y."/>
            <person name="Zhang B."/>
            <person name="Wu H."/>
            <person name="Tang D."/>
            <person name="Shen Q."/>
            <person name="Xue P."/>
            <person name="Zou S."/>
            <person name="Wang X."/>
            <person name="Liu X."/>
            <person name="Wang F."/>
            <person name="Yang Y."/>
            <person name="An X."/>
            <person name="Dong Z."/>
            <person name="Zhang K."/>
            <person name="Zhang X."/>
            <person name="Luo M.C."/>
            <person name="Dvorak J."/>
            <person name="Tong Y."/>
            <person name="Wang J."/>
            <person name="Yang H."/>
            <person name="Li Z."/>
            <person name="Wang D."/>
            <person name="Zhang A."/>
            <person name="Wang J."/>
        </authorList>
    </citation>
    <scope>NUCLEOTIDE SEQUENCE</scope>
    <source>
        <strain evidence="3">cv. G1812</strain>
    </source>
</reference>
<evidence type="ECO:0000313" key="3">
    <source>
        <dbReference type="Proteomes" id="UP000015106"/>
    </source>
</evidence>
<evidence type="ECO:0000256" key="1">
    <source>
        <dbReference type="SAM" id="MobiDB-lite"/>
    </source>
</evidence>
<dbReference type="EnsemblPlants" id="TuG1812G0100001955.01.T01">
    <property type="protein sequence ID" value="TuG1812G0100001955.01.T01"/>
    <property type="gene ID" value="TuG1812G0100001955.01"/>
</dbReference>
<accession>A0A8R7P3V0</accession>
<dbReference type="Proteomes" id="UP000015106">
    <property type="component" value="Chromosome 1"/>
</dbReference>
<evidence type="ECO:0000313" key="2">
    <source>
        <dbReference type="EnsemblPlants" id="TuG1812G0100001955.01.T01"/>
    </source>
</evidence>
<reference evidence="2" key="3">
    <citation type="submission" date="2022-06" db="UniProtKB">
        <authorList>
            <consortium name="EnsemblPlants"/>
        </authorList>
    </citation>
    <scope>IDENTIFICATION</scope>
</reference>
<feature type="compositionally biased region" description="Basic and acidic residues" evidence="1">
    <location>
        <begin position="44"/>
        <end position="55"/>
    </location>
</feature>
<keyword evidence="3" id="KW-1185">Reference proteome</keyword>
<dbReference type="AlphaFoldDB" id="A0A8R7P3V0"/>
<dbReference type="Gramene" id="TuG1812G0100001955.01.T01">
    <property type="protein sequence ID" value="TuG1812G0100001955.01.T01"/>
    <property type="gene ID" value="TuG1812G0100001955.01"/>
</dbReference>
<feature type="region of interest" description="Disordered" evidence="1">
    <location>
        <begin position="29"/>
        <end position="67"/>
    </location>
</feature>
<name>A0A8R7P3V0_TRIUA</name>
<reference evidence="2" key="2">
    <citation type="submission" date="2018-03" db="EMBL/GenBank/DDBJ databases">
        <title>The Triticum urartu genome reveals the dynamic nature of wheat genome evolution.</title>
        <authorList>
            <person name="Ling H."/>
            <person name="Ma B."/>
            <person name="Shi X."/>
            <person name="Liu H."/>
            <person name="Dong L."/>
            <person name="Sun H."/>
            <person name="Cao Y."/>
            <person name="Gao Q."/>
            <person name="Zheng S."/>
            <person name="Li Y."/>
            <person name="Yu Y."/>
            <person name="Du H."/>
            <person name="Qi M."/>
            <person name="Li Y."/>
            <person name="Yu H."/>
            <person name="Cui Y."/>
            <person name="Wang N."/>
            <person name="Chen C."/>
            <person name="Wu H."/>
            <person name="Zhao Y."/>
            <person name="Zhang J."/>
            <person name="Li Y."/>
            <person name="Zhou W."/>
            <person name="Zhang B."/>
            <person name="Hu W."/>
            <person name="Eijk M."/>
            <person name="Tang J."/>
            <person name="Witsenboer H."/>
            <person name="Zhao S."/>
            <person name="Li Z."/>
            <person name="Zhang A."/>
            <person name="Wang D."/>
            <person name="Liang C."/>
        </authorList>
    </citation>
    <scope>NUCLEOTIDE SEQUENCE [LARGE SCALE GENOMIC DNA]</scope>
    <source>
        <strain evidence="2">cv. G1812</strain>
    </source>
</reference>
<organism evidence="2 3">
    <name type="scientific">Triticum urartu</name>
    <name type="common">Red wild einkorn</name>
    <name type="synonym">Crithodium urartu</name>
    <dbReference type="NCBI Taxonomy" id="4572"/>
    <lineage>
        <taxon>Eukaryota</taxon>
        <taxon>Viridiplantae</taxon>
        <taxon>Streptophyta</taxon>
        <taxon>Embryophyta</taxon>
        <taxon>Tracheophyta</taxon>
        <taxon>Spermatophyta</taxon>
        <taxon>Magnoliopsida</taxon>
        <taxon>Liliopsida</taxon>
        <taxon>Poales</taxon>
        <taxon>Poaceae</taxon>
        <taxon>BOP clade</taxon>
        <taxon>Pooideae</taxon>
        <taxon>Triticodae</taxon>
        <taxon>Triticeae</taxon>
        <taxon>Triticinae</taxon>
        <taxon>Triticum</taxon>
    </lineage>
</organism>